<evidence type="ECO:0000259" key="2">
    <source>
        <dbReference type="Pfam" id="PF00419"/>
    </source>
</evidence>
<dbReference type="Pfam" id="PF00419">
    <property type="entry name" value="Fimbrial"/>
    <property type="match status" value="1"/>
</dbReference>
<dbReference type="SUPFAM" id="SSF49401">
    <property type="entry name" value="Bacterial adhesins"/>
    <property type="match status" value="1"/>
</dbReference>
<protein>
    <submittedName>
        <fullName evidence="3">Putative minor fimbrial subunit StfF</fullName>
    </submittedName>
</protein>
<feature type="chain" id="PRO_5018790287" evidence="1">
    <location>
        <begin position="30"/>
        <end position="173"/>
    </location>
</feature>
<dbReference type="PANTHER" id="PTHR33420:SF33">
    <property type="entry name" value="MINOR FIMBRIAL SUBUNIT"/>
    <property type="match status" value="1"/>
</dbReference>
<dbReference type="InterPro" id="IPR008966">
    <property type="entry name" value="Adhesion_dom_sf"/>
</dbReference>
<dbReference type="EMBL" id="LR134493">
    <property type="protein sequence ID" value="VEI68349.1"/>
    <property type="molecule type" value="Genomic_DNA"/>
</dbReference>
<dbReference type="GO" id="GO:0043709">
    <property type="term" value="P:cell adhesion involved in single-species biofilm formation"/>
    <property type="evidence" value="ECO:0007669"/>
    <property type="project" value="TreeGrafter"/>
</dbReference>
<gene>
    <name evidence="3" type="ORF">NCTC10036_03279</name>
</gene>
<keyword evidence="1" id="KW-0732">Signal</keyword>
<evidence type="ECO:0000313" key="4">
    <source>
        <dbReference type="Proteomes" id="UP000281904"/>
    </source>
</evidence>
<dbReference type="InterPro" id="IPR036937">
    <property type="entry name" value="Adhesion_dom_fimbrial_sf"/>
</dbReference>
<dbReference type="RefSeq" id="WP_197722596.1">
    <property type="nucleotide sequence ID" value="NZ_JAMWJM010000002.1"/>
</dbReference>
<dbReference type="GO" id="GO:0009289">
    <property type="term" value="C:pilus"/>
    <property type="evidence" value="ECO:0007669"/>
    <property type="project" value="InterPro"/>
</dbReference>
<dbReference type="Proteomes" id="UP000281904">
    <property type="component" value="Chromosome"/>
</dbReference>
<dbReference type="AlphaFoldDB" id="A0A3S4X989"/>
<sequence length="173" mass="18604">MHCYSNCVRGFWSAMGIFLLAPIFPSAQAAPGGSGGTEIKIYGTLVEPPPCQINNNQVIDVPFGEIGVNRVDGKNYLKQVEAPLKCDDSQLKWDLWLEVHGQATAFDKAAVQSSVTDLGIHLMMDGKPLELNKPVLITPAPTLKLQAVPVKKAGAELPEGAFDASATLLVEYQ</sequence>
<organism evidence="3 4">
    <name type="scientific">Serratia rubidaea</name>
    <name type="common">Serratia marinorubra</name>
    <dbReference type="NCBI Taxonomy" id="61652"/>
    <lineage>
        <taxon>Bacteria</taxon>
        <taxon>Pseudomonadati</taxon>
        <taxon>Pseudomonadota</taxon>
        <taxon>Gammaproteobacteria</taxon>
        <taxon>Enterobacterales</taxon>
        <taxon>Yersiniaceae</taxon>
        <taxon>Serratia</taxon>
    </lineage>
</organism>
<evidence type="ECO:0000313" key="3">
    <source>
        <dbReference type="EMBL" id="VEI68349.1"/>
    </source>
</evidence>
<accession>A0A3S4X989</accession>
<feature type="domain" description="Fimbrial-type adhesion" evidence="2">
    <location>
        <begin position="39"/>
        <end position="173"/>
    </location>
</feature>
<dbReference type="InterPro" id="IPR050263">
    <property type="entry name" value="Bact_Fimbrial_Adh_Pro"/>
</dbReference>
<dbReference type="PANTHER" id="PTHR33420">
    <property type="entry name" value="FIMBRIAL SUBUNIT ELFA-RELATED"/>
    <property type="match status" value="1"/>
</dbReference>
<name>A0A3S4X989_SERRU</name>
<dbReference type="InterPro" id="IPR000259">
    <property type="entry name" value="Adhesion_dom_fimbrial"/>
</dbReference>
<reference evidence="3 4" key="1">
    <citation type="submission" date="2018-12" db="EMBL/GenBank/DDBJ databases">
        <authorList>
            <consortium name="Pathogen Informatics"/>
        </authorList>
    </citation>
    <scope>NUCLEOTIDE SEQUENCE [LARGE SCALE GENOMIC DNA]</scope>
    <source>
        <strain evidence="3 4">NCTC10036</strain>
    </source>
</reference>
<evidence type="ECO:0000256" key="1">
    <source>
        <dbReference type="SAM" id="SignalP"/>
    </source>
</evidence>
<feature type="signal peptide" evidence="1">
    <location>
        <begin position="1"/>
        <end position="29"/>
    </location>
</feature>
<proteinExistence type="predicted"/>
<dbReference type="Gene3D" id="2.60.40.1090">
    <property type="entry name" value="Fimbrial-type adhesion domain"/>
    <property type="match status" value="1"/>
</dbReference>